<organism evidence="3 4">
    <name type="scientific">Planomonospora alba</name>
    <dbReference type="NCBI Taxonomy" id="161354"/>
    <lineage>
        <taxon>Bacteria</taxon>
        <taxon>Bacillati</taxon>
        <taxon>Actinomycetota</taxon>
        <taxon>Actinomycetes</taxon>
        <taxon>Streptosporangiales</taxon>
        <taxon>Streptosporangiaceae</taxon>
        <taxon>Planomonospora</taxon>
    </lineage>
</organism>
<comment type="caution">
    <text evidence="3">The sequence shown here is derived from an EMBL/GenBank/DDBJ whole genome shotgun (WGS) entry which is preliminary data.</text>
</comment>
<accession>A0ABP6MIB7</accession>
<evidence type="ECO:0000259" key="2">
    <source>
        <dbReference type="Pfam" id="PF12323"/>
    </source>
</evidence>
<feature type="domain" description="Transposase putative helix-turn-helix" evidence="2">
    <location>
        <begin position="4"/>
        <end position="46"/>
    </location>
</feature>
<protein>
    <recommendedName>
        <fullName evidence="2">Transposase putative helix-turn-helix domain-containing protein</fullName>
    </recommendedName>
</protein>
<dbReference type="RefSeq" id="WP_344855013.1">
    <property type="nucleotide sequence ID" value="NZ_BAAAUT010000002.1"/>
</dbReference>
<proteinExistence type="predicted"/>
<sequence length="86" mass="9165">MSDRQGFRIELDPTPDQRARLGRHAGLSRVVGNFCLEKVRAALDQRQAEKTYGATGQGPDPGALVGPRTGAGLACRAPSAVPMVHR</sequence>
<name>A0ABP6MIB7_9ACTN</name>
<evidence type="ECO:0000256" key="1">
    <source>
        <dbReference type="SAM" id="MobiDB-lite"/>
    </source>
</evidence>
<dbReference type="Pfam" id="PF12323">
    <property type="entry name" value="HTH_OrfB_IS605"/>
    <property type="match status" value="1"/>
</dbReference>
<gene>
    <name evidence="3" type="ORF">GCM10010466_03020</name>
</gene>
<evidence type="ECO:0000313" key="4">
    <source>
        <dbReference type="Proteomes" id="UP001500320"/>
    </source>
</evidence>
<feature type="region of interest" description="Disordered" evidence="1">
    <location>
        <begin position="50"/>
        <end position="70"/>
    </location>
</feature>
<dbReference type="InterPro" id="IPR021027">
    <property type="entry name" value="Transposase_put_HTH"/>
</dbReference>
<dbReference type="Proteomes" id="UP001500320">
    <property type="component" value="Unassembled WGS sequence"/>
</dbReference>
<keyword evidence="4" id="KW-1185">Reference proteome</keyword>
<dbReference type="EMBL" id="BAAAUT010000002">
    <property type="protein sequence ID" value="GAA3115373.1"/>
    <property type="molecule type" value="Genomic_DNA"/>
</dbReference>
<evidence type="ECO:0000313" key="3">
    <source>
        <dbReference type="EMBL" id="GAA3115373.1"/>
    </source>
</evidence>
<reference evidence="4" key="1">
    <citation type="journal article" date="2019" name="Int. J. Syst. Evol. Microbiol.">
        <title>The Global Catalogue of Microorganisms (GCM) 10K type strain sequencing project: providing services to taxonomists for standard genome sequencing and annotation.</title>
        <authorList>
            <consortium name="The Broad Institute Genomics Platform"/>
            <consortium name="The Broad Institute Genome Sequencing Center for Infectious Disease"/>
            <person name="Wu L."/>
            <person name="Ma J."/>
        </authorList>
    </citation>
    <scope>NUCLEOTIDE SEQUENCE [LARGE SCALE GENOMIC DNA]</scope>
    <source>
        <strain evidence="4">JCM 9373</strain>
    </source>
</reference>